<organism evidence="1 2">
    <name type="scientific">Schleiferia thermophila</name>
    <dbReference type="NCBI Taxonomy" id="884107"/>
    <lineage>
        <taxon>Bacteria</taxon>
        <taxon>Pseudomonadati</taxon>
        <taxon>Bacteroidota</taxon>
        <taxon>Flavobacteriia</taxon>
        <taxon>Flavobacteriales</taxon>
        <taxon>Schleiferiaceae</taxon>
        <taxon>Schleiferia</taxon>
    </lineage>
</organism>
<name>A0A369AA06_9FLAO</name>
<dbReference type="RefSeq" id="WP_037360157.1">
    <property type="nucleotide sequence ID" value="NZ_BHZF01000001.1"/>
</dbReference>
<proteinExistence type="predicted"/>
<evidence type="ECO:0008006" key="3">
    <source>
        <dbReference type="Google" id="ProtNLM"/>
    </source>
</evidence>
<reference evidence="1 2" key="1">
    <citation type="submission" date="2018-07" db="EMBL/GenBank/DDBJ databases">
        <title>Genomic Encyclopedia of Type Strains, Phase IV (KMG-IV): sequencing the most valuable type-strain genomes for metagenomic binning, comparative biology and taxonomic classification.</title>
        <authorList>
            <person name="Goeker M."/>
        </authorList>
    </citation>
    <scope>NUCLEOTIDE SEQUENCE [LARGE SCALE GENOMIC DNA]</scope>
    <source>
        <strain evidence="1 2">DSM 21410</strain>
    </source>
</reference>
<evidence type="ECO:0000313" key="1">
    <source>
        <dbReference type="EMBL" id="RCX05228.1"/>
    </source>
</evidence>
<dbReference type="InterPro" id="IPR011042">
    <property type="entry name" value="6-blade_b-propeller_TolB-like"/>
</dbReference>
<keyword evidence="2" id="KW-1185">Reference proteome</keyword>
<protein>
    <recommendedName>
        <fullName evidence="3">NHL repeat-containing protein</fullName>
    </recommendedName>
</protein>
<dbReference type="PROSITE" id="PS51257">
    <property type="entry name" value="PROKAR_LIPOPROTEIN"/>
    <property type="match status" value="1"/>
</dbReference>
<dbReference type="AlphaFoldDB" id="A0A369AA06"/>
<dbReference type="Proteomes" id="UP000253517">
    <property type="component" value="Unassembled WGS sequence"/>
</dbReference>
<accession>A0A369AA06</accession>
<dbReference type="EMBL" id="QPJS01000001">
    <property type="protein sequence ID" value="RCX05228.1"/>
    <property type="molecule type" value="Genomic_DNA"/>
</dbReference>
<comment type="caution">
    <text evidence="1">The sequence shown here is derived from an EMBL/GenBank/DDBJ whole genome shotgun (WGS) entry which is preliminary data.</text>
</comment>
<dbReference type="SUPFAM" id="SSF101898">
    <property type="entry name" value="NHL repeat"/>
    <property type="match status" value="1"/>
</dbReference>
<gene>
    <name evidence="1" type="ORF">DES35_101512</name>
</gene>
<sequence length="399" mass="44435">MKRLFSILILAIILTGCRKYFGEKTDLGFIDVPEFTNRDIAYVPILPAFTDFVKPVDIAVGFDELIYVADEGRQEIIQLDETGRRLGSFFIPGLKSVTQDRRFDLIAIGTSDTVIAGNTFTFTCIYRIRMTGPEGYKLSQTNAQIIRKIVHPFYYKSTYSTSDLSVQFNRIAVIASTNPAENNSYFVTRTGPAKNPILGPDDAVLLFNNNDQYITPVTVSTSQGTFNDYFQKPFGITTFAKPPQITARTGQNFMVTMLEPNAAIKVQYIERIESEFGAEYRPRIFPYGDTTRADGGIHEPFKFEMPLGITISGDAAGFIFVTDIAKDSLYQFSSNGLEGVQPPAATGITKLQKASFGGKGSGFTQFNQPMAVAFFKKILYVADANNGRILRFRLTLDFD</sequence>
<dbReference type="Gene3D" id="2.120.10.30">
    <property type="entry name" value="TolB, C-terminal domain"/>
    <property type="match status" value="1"/>
</dbReference>
<evidence type="ECO:0000313" key="2">
    <source>
        <dbReference type="Proteomes" id="UP000253517"/>
    </source>
</evidence>